<sequence>MKKIAVIGCGLGGAAITVMLQKAGFNVKVYEQAKKFLKIGAGIHLTPNVVKALSRVGIKDSLMAISSKPNKFLSKDAHTGEVIAELVLDDVFKKQFNAPYLTVHRGEFHALMVNEIIPSSLTFNKKLKEIIPNDNGVYLNFEDGSHDYVDIVIGADGLSSVVRSIVCKDEPPSFSGQAAFRALVDIEQLKRQGIMPDDLTKWWSDDRFVIAYYMNNSRDQLYFVAGFPEYSWPQGIQFLEAEKEEMLKIFSDFHEIPLQILKSAKEVKKWPLYERPAESAWSKGRVVLLGDACHPMRPHMAQGAAMAIEDGAILVRSLETTGLEKVEQAFDIYQKTRQDRVAKVQQISGENSWMRTTPDPTWLFTTDVWNNSLVAKKIISNKF</sequence>
<gene>
    <name evidence="7" type="ORF">CONCODRAFT_39744</name>
</gene>
<evidence type="ECO:0000313" key="7">
    <source>
        <dbReference type="EMBL" id="KXN70150.1"/>
    </source>
</evidence>
<evidence type="ECO:0000256" key="1">
    <source>
        <dbReference type="ARBA" id="ARBA00007992"/>
    </source>
</evidence>
<evidence type="ECO:0000256" key="4">
    <source>
        <dbReference type="ARBA" id="ARBA00023002"/>
    </source>
</evidence>
<dbReference type="Pfam" id="PF01494">
    <property type="entry name" value="FAD_binding_3"/>
    <property type="match status" value="1"/>
</dbReference>
<dbReference type="InterPro" id="IPR050493">
    <property type="entry name" value="FAD-dep_Monooxygenase_BioMet"/>
</dbReference>
<evidence type="ECO:0000259" key="6">
    <source>
        <dbReference type="Pfam" id="PF01494"/>
    </source>
</evidence>
<dbReference type="InterPro" id="IPR036188">
    <property type="entry name" value="FAD/NAD-bd_sf"/>
</dbReference>
<dbReference type="Gene3D" id="3.50.50.60">
    <property type="entry name" value="FAD/NAD(P)-binding domain"/>
    <property type="match status" value="1"/>
</dbReference>
<dbReference type="InterPro" id="IPR002938">
    <property type="entry name" value="FAD-bd"/>
</dbReference>
<keyword evidence="2" id="KW-0285">Flavoprotein</keyword>
<dbReference type="OMA" id="IVCKDEP"/>
<evidence type="ECO:0000313" key="8">
    <source>
        <dbReference type="Proteomes" id="UP000070444"/>
    </source>
</evidence>
<dbReference type="GO" id="GO:0071949">
    <property type="term" value="F:FAD binding"/>
    <property type="evidence" value="ECO:0007669"/>
    <property type="project" value="InterPro"/>
</dbReference>
<dbReference type="STRING" id="796925.A0A137P558"/>
<feature type="domain" description="FAD-binding" evidence="6">
    <location>
        <begin position="3"/>
        <end position="346"/>
    </location>
</feature>
<protein>
    <submittedName>
        <fullName evidence="7">Putative monooxygenase</fullName>
    </submittedName>
</protein>
<dbReference type="PRINTS" id="PR00420">
    <property type="entry name" value="RNGMNOXGNASE"/>
</dbReference>
<organism evidence="7 8">
    <name type="scientific">Conidiobolus coronatus (strain ATCC 28846 / CBS 209.66 / NRRL 28638)</name>
    <name type="common">Delacroixia coronata</name>
    <dbReference type="NCBI Taxonomy" id="796925"/>
    <lineage>
        <taxon>Eukaryota</taxon>
        <taxon>Fungi</taxon>
        <taxon>Fungi incertae sedis</taxon>
        <taxon>Zoopagomycota</taxon>
        <taxon>Entomophthoromycotina</taxon>
        <taxon>Entomophthoromycetes</taxon>
        <taxon>Entomophthorales</taxon>
        <taxon>Ancylistaceae</taxon>
        <taxon>Conidiobolus</taxon>
    </lineage>
</organism>
<dbReference type="OrthoDB" id="9993796at2759"/>
<dbReference type="PANTHER" id="PTHR13789">
    <property type="entry name" value="MONOOXYGENASE"/>
    <property type="match status" value="1"/>
</dbReference>
<dbReference type="Proteomes" id="UP000070444">
    <property type="component" value="Unassembled WGS sequence"/>
</dbReference>
<dbReference type="EMBL" id="KQ964512">
    <property type="protein sequence ID" value="KXN70150.1"/>
    <property type="molecule type" value="Genomic_DNA"/>
</dbReference>
<keyword evidence="8" id="KW-1185">Reference proteome</keyword>
<reference evidence="7 8" key="1">
    <citation type="journal article" date="2015" name="Genome Biol. Evol.">
        <title>Phylogenomic analyses indicate that early fungi evolved digesting cell walls of algal ancestors of land plants.</title>
        <authorList>
            <person name="Chang Y."/>
            <person name="Wang S."/>
            <person name="Sekimoto S."/>
            <person name="Aerts A.L."/>
            <person name="Choi C."/>
            <person name="Clum A."/>
            <person name="LaButti K.M."/>
            <person name="Lindquist E.A."/>
            <person name="Yee Ngan C."/>
            <person name="Ohm R.A."/>
            <person name="Salamov A.A."/>
            <person name="Grigoriev I.V."/>
            <person name="Spatafora J.W."/>
            <person name="Berbee M.L."/>
        </authorList>
    </citation>
    <scope>NUCLEOTIDE SEQUENCE [LARGE SCALE GENOMIC DNA]</scope>
    <source>
        <strain evidence="7 8">NRRL 28638</strain>
    </source>
</reference>
<name>A0A137P558_CONC2</name>
<dbReference type="SUPFAM" id="SSF54373">
    <property type="entry name" value="FAD-linked reductases, C-terminal domain"/>
    <property type="match status" value="1"/>
</dbReference>
<dbReference type="GO" id="GO:0004497">
    <property type="term" value="F:monooxygenase activity"/>
    <property type="evidence" value="ECO:0007669"/>
    <property type="project" value="UniProtKB-KW"/>
</dbReference>
<evidence type="ECO:0000256" key="2">
    <source>
        <dbReference type="ARBA" id="ARBA00022630"/>
    </source>
</evidence>
<dbReference type="PANTHER" id="PTHR13789:SF309">
    <property type="entry name" value="PUTATIVE (AFU_ORTHOLOGUE AFUA_6G14510)-RELATED"/>
    <property type="match status" value="1"/>
</dbReference>
<comment type="similarity">
    <text evidence="1">Belongs to the paxM FAD-dependent monooxygenase family.</text>
</comment>
<accession>A0A137P558</accession>
<proteinExistence type="inferred from homology"/>
<keyword evidence="5 7" id="KW-0503">Monooxygenase</keyword>
<keyword evidence="3" id="KW-0274">FAD</keyword>
<dbReference type="AlphaFoldDB" id="A0A137P558"/>
<evidence type="ECO:0000256" key="3">
    <source>
        <dbReference type="ARBA" id="ARBA00022827"/>
    </source>
</evidence>
<evidence type="ECO:0000256" key="5">
    <source>
        <dbReference type="ARBA" id="ARBA00023033"/>
    </source>
</evidence>
<dbReference type="SUPFAM" id="SSF51905">
    <property type="entry name" value="FAD/NAD(P)-binding domain"/>
    <property type="match status" value="1"/>
</dbReference>
<keyword evidence="4" id="KW-0560">Oxidoreductase</keyword>